<name>A0ABW9RUF5_9BACT</name>
<evidence type="ECO:0000256" key="1">
    <source>
        <dbReference type="ARBA" id="ARBA00023159"/>
    </source>
</evidence>
<dbReference type="SUPFAM" id="SSF57884">
    <property type="entry name" value="Ada DNA repair protein, N-terminal domain (N-Ada 10)"/>
    <property type="match status" value="1"/>
</dbReference>
<proteinExistence type="predicted"/>
<dbReference type="InterPro" id="IPR035451">
    <property type="entry name" value="Ada-like_dom_sf"/>
</dbReference>
<evidence type="ECO:0000259" key="2">
    <source>
        <dbReference type="Pfam" id="PF02805"/>
    </source>
</evidence>
<feature type="domain" description="Ada DNA repair metal-binding" evidence="2">
    <location>
        <begin position="19"/>
        <end position="65"/>
    </location>
</feature>
<keyword evidence="4" id="KW-1185">Reference proteome</keyword>
<comment type="caution">
    <text evidence="3">The sequence shown here is derived from an EMBL/GenBank/DDBJ whole genome shotgun (WGS) entry which is preliminary data.</text>
</comment>
<dbReference type="Gene3D" id="3.40.10.10">
    <property type="entry name" value="DNA Methylphosphotriester Repair Domain"/>
    <property type="match status" value="1"/>
</dbReference>
<protein>
    <submittedName>
        <fullName evidence="3">Metal-binding protein</fullName>
    </submittedName>
</protein>
<dbReference type="Pfam" id="PF02805">
    <property type="entry name" value="Ada_Zn_binding"/>
    <property type="match status" value="1"/>
</dbReference>
<keyword evidence="1" id="KW-0010">Activator</keyword>
<evidence type="ECO:0000313" key="4">
    <source>
        <dbReference type="Proteomes" id="UP000798808"/>
    </source>
</evidence>
<accession>A0ABW9RUF5</accession>
<dbReference type="InterPro" id="IPR004026">
    <property type="entry name" value="Ada_DNA_repair_Zn-bd"/>
</dbReference>
<gene>
    <name evidence="3" type="ORF">E1163_22980</name>
</gene>
<dbReference type="EMBL" id="SMLW01000644">
    <property type="protein sequence ID" value="MTI27839.1"/>
    <property type="molecule type" value="Genomic_DNA"/>
</dbReference>
<dbReference type="Proteomes" id="UP000798808">
    <property type="component" value="Unassembled WGS sequence"/>
</dbReference>
<sequence>MMHIKVSVVRVILAGKICYAGNRRLKIYGMLDCACGKRMKMENRVFFACEREAVELGYRPCARCMKEKYASWSRKF</sequence>
<evidence type="ECO:0000313" key="3">
    <source>
        <dbReference type="EMBL" id="MTI27839.1"/>
    </source>
</evidence>
<organism evidence="3 4">
    <name type="scientific">Fulvivirga kasyanovii</name>
    <dbReference type="NCBI Taxonomy" id="396812"/>
    <lineage>
        <taxon>Bacteria</taxon>
        <taxon>Pseudomonadati</taxon>
        <taxon>Bacteroidota</taxon>
        <taxon>Cytophagia</taxon>
        <taxon>Cytophagales</taxon>
        <taxon>Fulvivirgaceae</taxon>
        <taxon>Fulvivirga</taxon>
    </lineage>
</organism>
<dbReference type="RefSeq" id="WP_155174837.1">
    <property type="nucleotide sequence ID" value="NZ_SMLW01000644.1"/>
</dbReference>
<reference evidence="3 4" key="1">
    <citation type="submission" date="2019-02" db="EMBL/GenBank/DDBJ databases">
        <authorList>
            <person name="Goldberg S.R."/>
            <person name="Haltli B.A."/>
            <person name="Correa H."/>
            <person name="Russell K.G."/>
        </authorList>
    </citation>
    <scope>NUCLEOTIDE SEQUENCE [LARGE SCALE GENOMIC DNA]</scope>
    <source>
        <strain evidence="3 4">JCM 16186</strain>
    </source>
</reference>